<evidence type="ECO:0000256" key="11">
    <source>
        <dbReference type="ARBA" id="ARBA00023098"/>
    </source>
</evidence>
<evidence type="ECO:0000256" key="14">
    <source>
        <dbReference type="ARBA" id="ARBA00023264"/>
    </source>
</evidence>
<evidence type="ECO:0000256" key="5">
    <source>
        <dbReference type="ARBA" id="ARBA00013170"/>
    </source>
</evidence>
<feature type="transmembrane region" description="Helical" evidence="18">
    <location>
        <begin position="45"/>
        <end position="63"/>
    </location>
</feature>
<keyword evidence="11" id="KW-0443">Lipid metabolism</keyword>
<keyword evidence="8 17" id="KW-0808">Transferase</keyword>
<accession>A0A1U7NGD9</accession>
<keyword evidence="14" id="KW-1208">Phospholipid metabolism</keyword>
<dbReference type="PANTHER" id="PTHR14269:SF62">
    <property type="entry name" value="CDP-DIACYLGLYCEROL--GLYCEROL-3-PHOSPHATE 3-PHOSPHATIDYLTRANSFERASE 1, CHLOROPLASTIC"/>
    <property type="match status" value="1"/>
</dbReference>
<feature type="transmembrane region" description="Helical" evidence="18">
    <location>
        <begin position="164"/>
        <end position="181"/>
    </location>
</feature>
<dbReference type="PROSITE" id="PS00379">
    <property type="entry name" value="CDP_ALCOHOL_P_TRANSF"/>
    <property type="match status" value="1"/>
</dbReference>
<dbReference type="UniPathway" id="UPA00084">
    <property type="reaction ID" value="UER00503"/>
</dbReference>
<comment type="caution">
    <text evidence="19">The sequence shown here is derived from an EMBL/GenBank/DDBJ whole genome shotgun (WGS) entry which is preliminary data.</text>
</comment>
<dbReference type="Proteomes" id="UP000186341">
    <property type="component" value="Unassembled WGS sequence"/>
</dbReference>
<evidence type="ECO:0000256" key="18">
    <source>
        <dbReference type="SAM" id="Phobius"/>
    </source>
</evidence>
<sequence>MNLPNKLTVLRILMVPIVVACYLYIPKDWLVLDETSGLSGRNLVVFVLFAIASLTDMLDGQIARKNNLITSFGKFLDPIADKMLVNTILILLVSTHEANVIAVLLMTARDLLVDGLRFAAASEGSVVSAGFSGKVKTVLQMIAICLLLLCNWPFCYLHFPMADLMLWAATAASLYSGWIYFQKLKKYVLKSM</sequence>
<dbReference type="AlphaFoldDB" id="A0A1U7NGD9"/>
<dbReference type="GO" id="GO:0006655">
    <property type="term" value="P:phosphatidylglycerol biosynthetic process"/>
    <property type="evidence" value="ECO:0007669"/>
    <property type="project" value="UniProtKB-UniPathway"/>
</dbReference>
<proteinExistence type="inferred from homology"/>
<dbReference type="Pfam" id="PF01066">
    <property type="entry name" value="CDP-OH_P_transf"/>
    <property type="match status" value="1"/>
</dbReference>
<evidence type="ECO:0000256" key="4">
    <source>
        <dbReference type="ARBA" id="ARBA00010441"/>
    </source>
</evidence>
<comment type="subcellular location">
    <subcellularLocation>
        <location evidence="2">Membrane</location>
        <topology evidence="2">Multi-pass membrane protein</topology>
    </subcellularLocation>
</comment>
<evidence type="ECO:0000256" key="2">
    <source>
        <dbReference type="ARBA" id="ARBA00004141"/>
    </source>
</evidence>
<dbReference type="InterPro" id="IPR000462">
    <property type="entry name" value="CDP-OH_P_trans"/>
</dbReference>
<dbReference type="Gene3D" id="1.20.120.1760">
    <property type="match status" value="1"/>
</dbReference>
<evidence type="ECO:0000313" key="20">
    <source>
        <dbReference type="Proteomes" id="UP000186341"/>
    </source>
</evidence>
<feature type="transmembrane region" description="Helical" evidence="18">
    <location>
        <begin position="84"/>
        <end position="108"/>
    </location>
</feature>
<dbReference type="InterPro" id="IPR043130">
    <property type="entry name" value="CDP-OH_PTrfase_TM_dom"/>
</dbReference>
<dbReference type="PANTHER" id="PTHR14269">
    <property type="entry name" value="CDP-DIACYLGLYCEROL--GLYCEROL-3-PHOSPHATE 3-PHOSPHATIDYLTRANSFERASE-RELATED"/>
    <property type="match status" value="1"/>
</dbReference>
<organism evidence="19 20">
    <name type="scientific">Ileibacterium valens</name>
    <dbReference type="NCBI Taxonomy" id="1862668"/>
    <lineage>
        <taxon>Bacteria</taxon>
        <taxon>Bacillati</taxon>
        <taxon>Bacillota</taxon>
        <taxon>Erysipelotrichia</taxon>
        <taxon>Erysipelotrichales</taxon>
        <taxon>Erysipelotrichaceae</taxon>
        <taxon>Ileibacterium</taxon>
    </lineage>
</organism>
<keyword evidence="9 18" id="KW-0812">Transmembrane</keyword>
<keyword evidence="20" id="KW-1185">Reference proteome</keyword>
<keyword evidence="7" id="KW-0444">Lipid biosynthesis</keyword>
<evidence type="ECO:0000256" key="13">
    <source>
        <dbReference type="ARBA" id="ARBA00023209"/>
    </source>
</evidence>
<dbReference type="InterPro" id="IPR048254">
    <property type="entry name" value="CDP_ALCOHOL_P_TRANSF_CS"/>
</dbReference>
<protein>
    <recommendedName>
        <fullName evidence="6 16">CDP-diacylglycerol--glycerol-3-phosphate 3-phosphatidyltransferase</fullName>
        <ecNumber evidence="5 16">2.7.8.5</ecNumber>
    </recommendedName>
</protein>
<dbReference type="InterPro" id="IPR050324">
    <property type="entry name" value="CDP-alcohol_PTase-I"/>
</dbReference>
<evidence type="ECO:0000256" key="1">
    <source>
        <dbReference type="ARBA" id="ARBA00003973"/>
    </source>
</evidence>
<evidence type="ECO:0000256" key="16">
    <source>
        <dbReference type="NCBIfam" id="TIGR00560"/>
    </source>
</evidence>
<keyword evidence="12 18" id="KW-0472">Membrane</keyword>
<keyword evidence="13" id="KW-0594">Phospholipid biosynthesis</keyword>
<evidence type="ECO:0000256" key="17">
    <source>
        <dbReference type="RuleBase" id="RU003750"/>
    </source>
</evidence>
<evidence type="ECO:0000256" key="10">
    <source>
        <dbReference type="ARBA" id="ARBA00022989"/>
    </source>
</evidence>
<dbReference type="NCBIfam" id="TIGR00560">
    <property type="entry name" value="pgsA"/>
    <property type="match status" value="1"/>
</dbReference>
<keyword evidence="10 18" id="KW-1133">Transmembrane helix</keyword>
<evidence type="ECO:0000256" key="15">
    <source>
        <dbReference type="ARBA" id="ARBA00048586"/>
    </source>
</evidence>
<evidence type="ECO:0000256" key="3">
    <source>
        <dbReference type="ARBA" id="ARBA00005042"/>
    </source>
</evidence>
<dbReference type="InterPro" id="IPR004570">
    <property type="entry name" value="Phosphatidylglycerol_P_synth"/>
</dbReference>
<comment type="catalytic activity">
    <reaction evidence="15">
        <text>a CDP-1,2-diacyl-sn-glycerol + sn-glycerol 3-phosphate = a 1,2-diacyl-sn-glycero-3-phospho-(1'-sn-glycero-3'-phosphate) + CMP + H(+)</text>
        <dbReference type="Rhea" id="RHEA:12593"/>
        <dbReference type="ChEBI" id="CHEBI:15378"/>
        <dbReference type="ChEBI" id="CHEBI:57597"/>
        <dbReference type="ChEBI" id="CHEBI:58332"/>
        <dbReference type="ChEBI" id="CHEBI:60110"/>
        <dbReference type="ChEBI" id="CHEBI:60377"/>
        <dbReference type="EC" id="2.7.8.5"/>
    </reaction>
</comment>
<comment type="similarity">
    <text evidence="4 17">Belongs to the CDP-alcohol phosphatidyltransferase class-I family.</text>
</comment>
<dbReference type="GO" id="GO:0008444">
    <property type="term" value="F:CDP-diacylglycerol-glycerol-3-phosphate 3-phosphatidyltransferase activity"/>
    <property type="evidence" value="ECO:0007669"/>
    <property type="project" value="UniProtKB-UniRule"/>
</dbReference>
<comment type="function">
    <text evidence="1">This protein catalyzes the committed step to the synthesis of the acidic phospholipids.</text>
</comment>
<evidence type="ECO:0000256" key="7">
    <source>
        <dbReference type="ARBA" id="ARBA00022516"/>
    </source>
</evidence>
<evidence type="ECO:0000256" key="8">
    <source>
        <dbReference type="ARBA" id="ARBA00022679"/>
    </source>
</evidence>
<dbReference type="PIRSF" id="PIRSF000847">
    <property type="entry name" value="Phos_ph_gly_syn"/>
    <property type="match status" value="1"/>
</dbReference>
<evidence type="ECO:0000256" key="6">
    <source>
        <dbReference type="ARBA" id="ARBA00014944"/>
    </source>
</evidence>
<evidence type="ECO:0000313" key="19">
    <source>
        <dbReference type="EMBL" id="OLU39918.1"/>
    </source>
</evidence>
<reference evidence="19 20" key="1">
    <citation type="submission" date="2016-11" db="EMBL/GenBank/DDBJ databases">
        <title>Description of two novel members of the family Erysipelotrichaceae: Ileibacterium lipovorans gen. nov., sp. nov. and Dubosiella newyorkensis, gen. nov., sp. nov.</title>
        <authorList>
            <person name="Cox L.M."/>
            <person name="Sohn J."/>
            <person name="Tyrrell K.L."/>
            <person name="Citron D.M."/>
            <person name="Lawson P.A."/>
            <person name="Patel N.B."/>
            <person name="Iizumi T."/>
            <person name="Perez-Perez G.I."/>
            <person name="Goldstein E.J."/>
            <person name="Blaser M.J."/>
        </authorList>
    </citation>
    <scope>NUCLEOTIDE SEQUENCE [LARGE SCALE GENOMIC DNA]</scope>
    <source>
        <strain evidence="19 20">NYU-BL-A3</strain>
    </source>
</reference>
<comment type="pathway">
    <text evidence="3">Phospholipid metabolism; phosphatidylglycerol biosynthesis; phosphatidylglycerol from CDP-diacylglycerol: step 1/2.</text>
</comment>
<name>A0A1U7NGD9_9FIRM</name>
<evidence type="ECO:0000256" key="12">
    <source>
        <dbReference type="ARBA" id="ARBA00023136"/>
    </source>
</evidence>
<dbReference type="EC" id="2.7.8.5" evidence="5 16"/>
<evidence type="ECO:0000256" key="9">
    <source>
        <dbReference type="ARBA" id="ARBA00022692"/>
    </source>
</evidence>
<dbReference type="GO" id="GO:0016020">
    <property type="term" value="C:membrane"/>
    <property type="evidence" value="ECO:0007669"/>
    <property type="project" value="UniProtKB-SubCell"/>
</dbReference>
<dbReference type="OrthoDB" id="9796672at2"/>
<feature type="transmembrane region" description="Helical" evidence="18">
    <location>
        <begin position="7"/>
        <end position="25"/>
    </location>
</feature>
<gene>
    <name evidence="19" type="ORF">BO222_06020</name>
</gene>
<feature type="transmembrane region" description="Helical" evidence="18">
    <location>
        <begin position="138"/>
        <end position="157"/>
    </location>
</feature>
<dbReference type="EMBL" id="MPJW01000122">
    <property type="protein sequence ID" value="OLU39918.1"/>
    <property type="molecule type" value="Genomic_DNA"/>
</dbReference>